<dbReference type="Pfam" id="PF20155">
    <property type="entry name" value="TMP_3"/>
    <property type="match status" value="1"/>
</dbReference>
<evidence type="ECO:0000259" key="1">
    <source>
        <dbReference type="Pfam" id="PF20155"/>
    </source>
</evidence>
<name>A0AAE3NEF6_RALSL</name>
<sequence length="246" mass="26663">MAQRIGVPIQETAMLYGKLQQAVRMLSGEQQQALTITESISQALRISGASANETQSALLRLGQALAACSAANRTGLAWRPALWLDFGTHPCGQPQGTGGFSVPILKVYFMSNSVDAVRLPGREPIPAKSLRLSVDEGSWAWGFSASLPYRALEMVEPTASGPVEIEIAINGVAWVMLVEGFDVRREFGQARLDIRGRSTAAYLAAPYAPKRSFIPAVPFASRQLTEQELTRAGLMTGFALDWRLPD</sequence>
<reference evidence="2" key="1">
    <citation type="submission" date="2021-09" db="EMBL/GenBank/DDBJ databases">
        <title>Genomic analysis of Ralstonia spp.</title>
        <authorList>
            <person name="Aburjaile F."/>
            <person name="Ariute J.C."/>
            <person name="Pais A.K.L."/>
            <person name="Albuquerque G.M.R."/>
            <person name="Silva A.M.F."/>
            <person name="Brenig B."/>
            <person name="Azevedo V."/>
            <person name="Matiuzzi M."/>
            <person name="Ramos R."/>
            <person name="Goes-Neto A."/>
            <person name="Soares S."/>
            <person name="Iseppon A.M.B."/>
            <person name="Souza E."/>
            <person name="Gama M."/>
        </authorList>
    </citation>
    <scope>NUCLEOTIDE SEQUENCE</scope>
    <source>
        <strain evidence="2">B4</strain>
    </source>
</reference>
<dbReference type="EMBL" id="JAIVEX010000001">
    <property type="protein sequence ID" value="MDB0520430.1"/>
    <property type="molecule type" value="Genomic_DNA"/>
</dbReference>
<evidence type="ECO:0000313" key="3">
    <source>
        <dbReference type="Proteomes" id="UP001143674"/>
    </source>
</evidence>
<dbReference type="Proteomes" id="UP001143674">
    <property type="component" value="Unassembled WGS sequence"/>
</dbReference>
<dbReference type="InterPro" id="IPR013491">
    <property type="entry name" value="Tape_meas_N"/>
</dbReference>
<dbReference type="AlphaFoldDB" id="A0AAE3NEF6"/>
<evidence type="ECO:0000313" key="2">
    <source>
        <dbReference type="EMBL" id="MDB0520430.1"/>
    </source>
</evidence>
<gene>
    <name evidence="2" type="ORF">LBW55_02225</name>
</gene>
<proteinExistence type="predicted"/>
<feature type="domain" description="Tape measure protein N-terminal" evidence="1">
    <location>
        <begin position="1"/>
        <end position="67"/>
    </location>
</feature>
<accession>A0AAE3NEF6</accession>
<protein>
    <submittedName>
        <fullName evidence="2">Tape measure protein</fullName>
    </submittedName>
</protein>
<organism evidence="2 3">
    <name type="scientific">Ralstonia solanacearum</name>
    <name type="common">Pseudomonas solanacearum</name>
    <dbReference type="NCBI Taxonomy" id="305"/>
    <lineage>
        <taxon>Bacteria</taxon>
        <taxon>Pseudomonadati</taxon>
        <taxon>Pseudomonadota</taxon>
        <taxon>Betaproteobacteria</taxon>
        <taxon>Burkholderiales</taxon>
        <taxon>Burkholderiaceae</taxon>
        <taxon>Ralstonia</taxon>
        <taxon>Ralstonia solanacearum species complex</taxon>
    </lineage>
</organism>
<comment type="caution">
    <text evidence="2">The sequence shown here is derived from an EMBL/GenBank/DDBJ whole genome shotgun (WGS) entry which is preliminary data.</text>
</comment>